<evidence type="ECO:0000313" key="2">
    <source>
        <dbReference type="EMBL" id="CAD8651168.1"/>
    </source>
</evidence>
<feature type="domain" description="Thioredoxin" evidence="1">
    <location>
        <begin position="138"/>
        <end position="297"/>
    </location>
</feature>
<accession>A0A7S0MU66</accession>
<dbReference type="GO" id="GO:0004791">
    <property type="term" value="F:thioredoxin-disulfide reductase (NADPH) activity"/>
    <property type="evidence" value="ECO:0007669"/>
    <property type="project" value="InterPro"/>
</dbReference>
<protein>
    <recommendedName>
        <fullName evidence="1">Thioredoxin domain-containing protein</fullName>
    </recommendedName>
</protein>
<sequence>MEALLGSTLLGKGGDVKVSEALAGKDCVGLYFSAHWCPPCRGFTPKLAEVYNGLVSAGKSFEIVFVSSDKSEDQFNEYCGEMPWLALPYSERAAKQKLSQKFKVQGIPMLILLDGSGKLLTKQGREAVASPEKFPWKPPTIADVLGSELVSSGGNKVSVMSLKEAGTYIALYFSAHWCGPCRGFTPELVKTYNALKAAGKPFEIVFVSSDRDEASFAEYFGTMPWLALPFDKREAKAELSSLLEVEGIPTLVMLDPSLKVLNRDGRGRVGSDPKGAEFPWAPRKVSPVDEVVEELNSTPTLLVLMEEAADDWDDLEAALEAVAEEALGSVPEEEDPPFTFAHAQETGGIAQRIRQLLKLGKAGATPEMVLLDLPDDGAYYKHEGAVTKEAMAAMLQGYKAGSLTKLSLKPPE</sequence>
<dbReference type="Gene3D" id="3.40.30.10">
    <property type="entry name" value="Glutaredoxin"/>
    <property type="match status" value="3"/>
</dbReference>
<name>A0A7S0MU66_9CHLO</name>
<dbReference type="GO" id="GO:0030178">
    <property type="term" value="P:negative regulation of Wnt signaling pathway"/>
    <property type="evidence" value="ECO:0007669"/>
    <property type="project" value="TreeGrafter"/>
</dbReference>
<dbReference type="InterPro" id="IPR045870">
    <property type="entry name" value="TryX_NRX_thioredoxin_dom"/>
</dbReference>
<dbReference type="InterPro" id="IPR013766">
    <property type="entry name" value="Thioredoxin_domain"/>
</dbReference>
<dbReference type="AlphaFoldDB" id="A0A7S0MU66"/>
<dbReference type="EMBL" id="HBFA01003700">
    <property type="protein sequence ID" value="CAD8651168.1"/>
    <property type="molecule type" value="Transcribed_RNA"/>
</dbReference>
<gene>
    <name evidence="2" type="ORF">POBO1169_LOCUS1858</name>
</gene>
<reference evidence="2" key="1">
    <citation type="submission" date="2021-01" db="EMBL/GenBank/DDBJ databases">
        <authorList>
            <person name="Corre E."/>
            <person name="Pelletier E."/>
            <person name="Niang G."/>
            <person name="Scheremetjew M."/>
            <person name="Finn R."/>
            <person name="Kale V."/>
            <person name="Holt S."/>
            <person name="Cochrane G."/>
            <person name="Meng A."/>
            <person name="Brown T."/>
            <person name="Cohen L."/>
        </authorList>
    </citation>
    <scope>NUCLEOTIDE SEQUENCE</scope>
    <source>
        <strain evidence="2">CCMP722</strain>
    </source>
</reference>
<dbReference type="InterPro" id="IPR036249">
    <property type="entry name" value="Thioredoxin-like_sf"/>
</dbReference>
<dbReference type="PANTHER" id="PTHR46472">
    <property type="entry name" value="NUCLEOREDOXIN"/>
    <property type="match status" value="1"/>
</dbReference>
<dbReference type="PANTHER" id="PTHR46472:SF1">
    <property type="entry name" value="NUCLEOREDOXIN"/>
    <property type="match status" value="1"/>
</dbReference>
<dbReference type="CDD" id="cd03009">
    <property type="entry name" value="TryX_like_TryX_NRX"/>
    <property type="match status" value="2"/>
</dbReference>
<dbReference type="GO" id="GO:0005634">
    <property type="term" value="C:nucleus"/>
    <property type="evidence" value="ECO:0007669"/>
    <property type="project" value="TreeGrafter"/>
</dbReference>
<organism evidence="2">
    <name type="scientific">Pyramimonas obovata</name>
    <dbReference type="NCBI Taxonomy" id="1411642"/>
    <lineage>
        <taxon>Eukaryota</taxon>
        <taxon>Viridiplantae</taxon>
        <taxon>Chlorophyta</taxon>
        <taxon>Pyramimonadophyceae</taxon>
        <taxon>Pyramimonadales</taxon>
        <taxon>Pyramimonadaceae</taxon>
        <taxon>Pyramimonas</taxon>
        <taxon>Pyramimonas incertae sedis</taxon>
    </lineage>
</organism>
<dbReference type="InterPro" id="IPR012336">
    <property type="entry name" value="Thioredoxin-like_fold"/>
</dbReference>
<feature type="domain" description="Thioredoxin" evidence="1">
    <location>
        <begin position="1"/>
        <end position="133"/>
    </location>
</feature>
<dbReference type="Pfam" id="PF13905">
    <property type="entry name" value="Thioredoxin_8"/>
    <property type="match status" value="2"/>
</dbReference>
<proteinExistence type="predicted"/>
<dbReference type="GO" id="GO:0031397">
    <property type="term" value="P:negative regulation of protein ubiquitination"/>
    <property type="evidence" value="ECO:0007669"/>
    <property type="project" value="TreeGrafter"/>
</dbReference>
<dbReference type="SUPFAM" id="SSF52833">
    <property type="entry name" value="Thioredoxin-like"/>
    <property type="match status" value="2"/>
</dbReference>
<dbReference type="PROSITE" id="PS51352">
    <property type="entry name" value="THIOREDOXIN_2"/>
    <property type="match status" value="2"/>
</dbReference>
<evidence type="ECO:0000259" key="1">
    <source>
        <dbReference type="PROSITE" id="PS51352"/>
    </source>
</evidence>